<name>A0A1E3QGB6_LIPST</name>
<reference evidence="2 3" key="1">
    <citation type="journal article" date="2016" name="Proc. Natl. Acad. Sci. U.S.A.">
        <title>Comparative genomics of biotechnologically important yeasts.</title>
        <authorList>
            <person name="Riley R."/>
            <person name="Haridas S."/>
            <person name="Wolfe K.H."/>
            <person name="Lopes M.R."/>
            <person name="Hittinger C.T."/>
            <person name="Goeker M."/>
            <person name="Salamov A.A."/>
            <person name="Wisecaver J.H."/>
            <person name="Long T.M."/>
            <person name="Calvey C.H."/>
            <person name="Aerts A.L."/>
            <person name="Barry K.W."/>
            <person name="Choi C."/>
            <person name="Clum A."/>
            <person name="Coughlan A.Y."/>
            <person name="Deshpande S."/>
            <person name="Douglass A.P."/>
            <person name="Hanson S.J."/>
            <person name="Klenk H.-P."/>
            <person name="LaButti K.M."/>
            <person name="Lapidus A."/>
            <person name="Lindquist E.A."/>
            <person name="Lipzen A.M."/>
            <person name="Meier-Kolthoff J.P."/>
            <person name="Ohm R.A."/>
            <person name="Otillar R.P."/>
            <person name="Pangilinan J.L."/>
            <person name="Peng Y."/>
            <person name="Rokas A."/>
            <person name="Rosa C.A."/>
            <person name="Scheuner C."/>
            <person name="Sibirny A.A."/>
            <person name="Slot J.C."/>
            <person name="Stielow J.B."/>
            <person name="Sun H."/>
            <person name="Kurtzman C.P."/>
            <person name="Blackwell M."/>
            <person name="Grigoriev I.V."/>
            <person name="Jeffries T.W."/>
        </authorList>
    </citation>
    <scope>NUCLEOTIDE SEQUENCE [LARGE SCALE GENOMIC DNA]</scope>
    <source>
        <strain evidence="2 3">NRRL Y-11557</strain>
    </source>
</reference>
<keyword evidence="3" id="KW-1185">Reference proteome</keyword>
<gene>
    <name evidence="2" type="ORF">LIPSTDRAFT_67713</name>
</gene>
<evidence type="ECO:0000256" key="1">
    <source>
        <dbReference type="SAM" id="MobiDB-lite"/>
    </source>
</evidence>
<evidence type="ECO:0000313" key="3">
    <source>
        <dbReference type="Proteomes" id="UP000094385"/>
    </source>
</evidence>
<dbReference type="AlphaFoldDB" id="A0A1E3QGB6"/>
<dbReference type="EMBL" id="KV454289">
    <property type="protein sequence ID" value="ODQ76731.1"/>
    <property type="molecule type" value="Genomic_DNA"/>
</dbReference>
<evidence type="ECO:0000313" key="2">
    <source>
        <dbReference type="EMBL" id="ODQ76731.1"/>
    </source>
</evidence>
<protein>
    <submittedName>
        <fullName evidence="2">Uncharacterized protein</fullName>
    </submittedName>
</protein>
<organism evidence="2 3">
    <name type="scientific">Lipomyces starkeyi NRRL Y-11557</name>
    <dbReference type="NCBI Taxonomy" id="675824"/>
    <lineage>
        <taxon>Eukaryota</taxon>
        <taxon>Fungi</taxon>
        <taxon>Dikarya</taxon>
        <taxon>Ascomycota</taxon>
        <taxon>Saccharomycotina</taxon>
        <taxon>Lipomycetes</taxon>
        <taxon>Lipomycetales</taxon>
        <taxon>Lipomycetaceae</taxon>
        <taxon>Lipomyces</taxon>
    </lineage>
</organism>
<proteinExistence type="predicted"/>
<sequence>MTIYNHNFANNTEIASYSSLVLDGHQTSDFEHYEQNAETWWSRLAGQMARRQASAQLWNIHLDKGVGKSSAKTKTCGKTKNPGGKT</sequence>
<feature type="region of interest" description="Disordered" evidence="1">
    <location>
        <begin position="67"/>
        <end position="86"/>
    </location>
</feature>
<dbReference type="Proteomes" id="UP000094385">
    <property type="component" value="Unassembled WGS sequence"/>
</dbReference>
<accession>A0A1E3QGB6</accession>